<evidence type="ECO:0000256" key="13">
    <source>
        <dbReference type="SAM" id="Phobius"/>
    </source>
</evidence>
<protein>
    <recommendedName>
        <fullName evidence="3">Glycerophosphocholine acyltransferase 1</fullName>
    </recommendedName>
</protein>
<evidence type="ECO:0000256" key="2">
    <source>
        <dbReference type="ARBA" id="ARBA00006675"/>
    </source>
</evidence>
<evidence type="ECO:0000256" key="5">
    <source>
        <dbReference type="ARBA" id="ARBA00022679"/>
    </source>
</evidence>
<dbReference type="GO" id="GO:0016746">
    <property type="term" value="F:acyltransferase activity"/>
    <property type="evidence" value="ECO:0007669"/>
    <property type="project" value="UniProtKB-KW"/>
</dbReference>
<reference evidence="14" key="1">
    <citation type="submission" date="2014-05" db="EMBL/GenBank/DDBJ databases">
        <authorList>
            <person name="Chronopoulou M."/>
        </authorList>
    </citation>
    <scope>NUCLEOTIDE SEQUENCE</scope>
    <source>
        <tissue evidence="14">Whole organism</tissue>
    </source>
</reference>
<evidence type="ECO:0000256" key="3">
    <source>
        <dbReference type="ARBA" id="ARBA00019082"/>
    </source>
</evidence>
<evidence type="ECO:0000256" key="11">
    <source>
        <dbReference type="ARBA" id="ARBA00023264"/>
    </source>
</evidence>
<comment type="similarity">
    <text evidence="2">Belongs to the GPC1 family.</text>
</comment>
<feature type="transmembrane region" description="Helical" evidence="13">
    <location>
        <begin position="171"/>
        <end position="189"/>
    </location>
</feature>
<evidence type="ECO:0000256" key="1">
    <source>
        <dbReference type="ARBA" id="ARBA00004141"/>
    </source>
</evidence>
<dbReference type="GO" id="GO:0006656">
    <property type="term" value="P:phosphatidylcholine biosynthetic process"/>
    <property type="evidence" value="ECO:0007669"/>
    <property type="project" value="TreeGrafter"/>
</dbReference>
<evidence type="ECO:0000313" key="14">
    <source>
        <dbReference type="EMBL" id="CDW27431.1"/>
    </source>
</evidence>
<proteinExistence type="inferred from homology"/>
<feature type="transmembrane region" description="Helical" evidence="13">
    <location>
        <begin position="84"/>
        <end position="104"/>
    </location>
</feature>
<keyword evidence="5" id="KW-0808">Transferase</keyword>
<evidence type="ECO:0000256" key="10">
    <source>
        <dbReference type="ARBA" id="ARBA00023209"/>
    </source>
</evidence>
<feature type="transmembrane region" description="Helical" evidence="13">
    <location>
        <begin position="201"/>
        <end position="219"/>
    </location>
</feature>
<feature type="transmembrane region" description="Helical" evidence="13">
    <location>
        <begin position="231"/>
        <end position="252"/>
    </location>
</feature>
<keyword evidence="4" id="KW-0444">Lipid biosynthesis</keyword>
<keyword evidence="8" id="KW-0443">Lipid metabolism</keyword>
<sequence>MDSLALRKSFSDEELRNNLDDRFRVPSFSISLHEVSAKVIEAHEILHNKLVRKLRKAVTGHPDKKVSDSLHEESVRKKVKKIDAMSFSLGVSLCFFVELVFFSYPRWFPSLYVLLISSLLVLRFFTYRKEKYQFFMIDFCYFCQLIFVLFVFTCGGFGFDGKTNGFCQSWFQINYMLSHGPLAVAIITWSNSLVFHSIDKLTSFGIHILPALMNFIILWDETNQSLHHLSLVSGLLLPLFLYLLWQIGYLYIELVYLKDDLSLVTSYRYLIADKKNPVAQWIYRSWRRWGLMGNEVDVFDYKILSIFFIFQFIYILVTILFCFIFTYRFYFLSVVYLLTLNFAAIWNGANYYIQVFSQRYNSKFTHSAPVIQEVKMSSSSSKDQDKID</sequence>
<keyword evidence="10" id="KW-0594">Phospholipid biosynthesis</keyword>
<comment type="subcellular location">
    <subcellularLocation>
        <location evidence="1">Membrane</location>
        <topology evidence="1">Multi-pass membrane protein</topology>
    </subcellularLocation>
</comment>
<evidence type="ECO:0000256" key="4">
    <source>
        <dbReference type="ARBA" id="ARBA00022516"/>
    </source>
</evidence>
<keyword evidence="7 13" id="KW-1133">Transmembrane helix</keyword>
<name>A0A0K2TPV9_LEPSM</name>
<dbReference type="GO" id="GO:0016020">
    <property type="term" value="C:membrane"/>
    <property type="evidence" value="ECO:0007669"/>
    <property type="project" value="UniProtKB-SubCell"/>
</dbReference>
<keyword evidence="6 13" id="KW-0812">Transmembrane</keyword>
<feature type="transmembrane region" description="Helical" evidence="13">
    <location>
        <begin position="303"/>
        <end position="327"/>
    </location>
</feature>
<dbReference type="PANTHER" id="PTHR31201">
    <property type="entry name" value="OS01G0585100 PROTEIN"/>
    <property type="match status" value="1"/>
</dbReference>
<evidence type="ECO:0000256" key="9">
    <source>
        <dbReference type="ARBA" id="ARBA00023136"/>
    </source>
</evidence>
<dbReference type="EMBL" id="HACA01010070">
    <property type="protein sequence ID" value="CDW27431.1"/>
    <property type="molecule type" value="Transcribed_RNA"/>
</dbReference>
<dbReference type="PANTHER" id="PTHR31201:SF1">
    <property type="entry name" value="GLYCEROPHOSPHOCHOLINE ACYLTRANSFERASE 1"/>
    <property type="match status" value="1"/>
</dbReference>
<feature type="transmembrane region" description="Helical" evidence="13">
    <location>
        <begin position="333"/>
        <end position="353"/>
    </location>
</feature>
<feature type="transmembrane region" description="Helical" evidence="13">
    <location>
        <begin position="139"/>
        <end position="159"/>
    </location>
</feature>
<keyword evidence="9 13" id="KW-0472">Membrane</keyword>
<evidence type="ECO:0000256" key="7">
    <source>
        <dbReference type="ARBA" id="ARBA00022989"/>
    </source>
</evidence>
<evidence type="ECO:0000256" key="8">
    <source>
        <dbReference type="ARBA" id="ARBA00023098"/>
    </source>
</evidence>
<dbReference type="AlphaFoldDB" id="A0A0K2TPV9"/>
<dbReference type="OrthoDB" id="6374474at2759"/>
<accession>A0A0K2TPV9</accession>
<feature type="transmembrane region" description="Helical" evidence="13">
    <location>
        <begin position="110"/>
        <end position="127"/>
    </location>
</feature>
<keyword evidence="12" id="KW-0012">Acyltransferase</keyword>
<dbReference type="Pfam" id="PF10998">
    <property type="entry name" value="DUF2838"/>
    <property type="match status" value="1"/>
</dbReference>
<dbReference type="InterPro" id="IPR021261">
    <property type="entry name" value="GPCAT"/>
</dbReference>
<evidence type="ECO:0000256" key="6">
    <source>
        <dbReference type="ARBA" id="ARBA00022692"/>
    </source>
</evidence>
<organism evidence="14">
    <name type="scientific">Lepeophtheirus salmonis</name>
    <name type="common">Salmon louse</name>
    <name type="synonym">Caligus salmonis</name>
    <dbReference type="NCBI Taxonomy" id="72036"/>
    <lineage>
        <taxon>Eukaryota</taxon>
        <taxon>Metazoa</taxon>
        <taxon>Ecdysozoa</taxon>
        <taxon>Arthropoda</taxon>
        <taxon>Crustacea</taxon>
        <taxon>Multicrustacea</taxon>
        <taxon>Hexanauplia</taxon>
        <taxon>Copepoda</taxon>
        <taxon>Siphonostomatoida</taxon>
        <taxon>Caligidae</taxon>
        <taxon>Lepeophtheirus</taxon>
    </lineage>
</organism>
<evidence type="ECO:0000256" key="12">
    <source>
        <dbReference type="ARBA" id="ARBA00023315"/>
    </source>
</evidence>
<keyword evidence="11" id="KW-1208">Phospholipid metabolism</keyword>